<organism evidence="11 12">
    <name type="scientific">Bizionia gelidisalsuginis</name>
    <dbReference type="NCBI Taxonomy" id="291188"/>
    <lineage>
        <taxon>Bacteria</taxon>
        <taxon>Pseudomonadati</taxon>
        <taxon>Bacteroidota</taxon>
        <taxon>Flavobacteriia</taxon>
        <taxon>Flavobacteriales</taxon>
        <taxon>Flavobacteriaceae</taxon>
        <taxon>Bizionia</taxon>
    </lineage>
</organism>
<dbReference type="InterPro" id="IPR004167">
    <property type="entry name" value="PSBD"/>
</dbReference>
<dbReference type="PROSITE" id="PS50968">
    <property type="entry name" value="BIOTINYL_LIPOYL"/>
    <property type="match status" value="1"/>
</dbReference>
<dbReference type="InterPro" id="IPR023213">
    <property type="entry name" value="CAT-like_dom_sf"/>
</dbReference>
<evidence type="ECO:0000256" key="2">
    <source>
        <dbReference type="ARBA" id="ARBA00007317"/>
    </source>
</evidence>
<dbReference type="InterPro" id="IPR011053">
    <property type="entry name" value="Single_hybrid_motif"/>
</dbReference>
<accession>A0ABY3MDL7</accession>
<evidence type="ECO:0000259" key="10">
    <source>
        <dbReference type="PROSITE" id="PS51826"/>
    </source>
</evidence>
<keyword evidence="6 7" id="KW-0012">Acyltransferase</keyword>
<dbReference type="RefSeq" id="WP_148380337.1">
    <property type="nucleotide sequence ID" value="NZ_VSKN01000002.1"/>
</dbReference>
<dbReference type="PANTHER" id="PTHR43178">
    <property type="entry name" value="DIHYDROLIPOAMIDE ACETYLTRANSFERASE COMPONENT OF PYRUVATE DEHYDROGENASE COMPLEX"/>
    <property type="match status" value="1"/>
</dbReference>
<keyword evidence="5 7" id="KW-0450">Lipoyl</keyword>
<feature type="region of interest" description="Disordered" evidence="8">
    <location>
        <begin position="166"/>
        <end position="190"/>
    </location>
</feature>
<evidence type="ECO:0000256" key="1">
    <source>
        <dbReference type="ARBA" id="ARBA00001938"/>
    </source>
</evidence>
<evidence type="ECO:0000259" key="9">
    <source>
        <dbReference type="PROSITE" id="PS50968"/>
    </source>
</evidence>
<dbReference type="PROSITE" id="PS00189">
    <property type="entry name" value="LIPOYL"/>
    <property type="match status" value="1"/>
</dbReference>
<name>A0ABY3MDL7_9FLAO</name>
<keyword evidence="4 7" id="KW-0808">Transferase</keyword>
<comment type="similarity">
    <text evidence="2 7">Belongs to the 2-oxoacid dehydrogenase family.</text>
</comment>
<evidence type="ECO:0000256" key="4">
    <source>
        <dbReference type="ARBA" id="ARBA00022679"/>
    </source>
</evidence>
<evidence type="ECO:0000256" key="3">
    <source>
        <dbReference type="ARBA" id="ARBA00011484"/>
    </source>
</evidence>
<gene>
    <name evidence="11" type="ORF">ES677_02470</name>
</gene>
<dbReference type="Pfam" id="PF00364">
    <property type="entry name" value="Biotin_lipoyl"/>
    <property type="match status" value="1"/>
</dbReference>
<reference evidence="11 12" key="1">
    <citation type="submission" date="2019-08" db="EMBL/GenBank/DDBJ databases">
        <title>Genomes of Antarctic Bizionia species.</title>
        <authorList>
            <person name="Bowman J.P."/>
        </authorList>
    </citation>
    <scope>NUCLEOTIDE SEQUENCE [LARGE SCALE GENOMIC DNA]</scope>
    <source>
        <strain evidence="11 12">IC164</strain>
    </source>
</reference>
<comment type="caution">
    <text evidence="11">The sequence shown here is derived from an EMBL/GenBank/DDBJ whole genome shotgun (WGS) entry which is preliminary data.</text>
</comment>
<dbReference type="SUPFAM" id="SSF52777">
    <property type="entry name" value="CoA-dependent acyltransferases"/>
    <property type="match status" value="1"/>
</dbReference>
<feature type="compositionally biased region" description="Low complexity" evidence="8">
    <location>
        <begin position="172"/>
        <end position="190"/>
    </location>
</feature>
<dbReference type="CDD" id="cd06849">
    <property type="entry name" value="lipoyl_domain"/>
    <property type="match status" value="1"/>
</dbReference>
<dbReference type="Gene3D" id="2.40.50.100">
    <property type="match status" value="1"/>
</dbReference>
<dbReference type="Gene3D" id="4.10.320.10">
    <property type="entry name" value="E3-binding domain"/>
    <property type="match status" value="1"/>
</dbReference>
<dbReference type="EC" id="2.3.1.-" evidence="7"/>
<evidence type="ECO:0000313" key="11">
    <source>
        <dbReference type="EMBL" id="TYC17063.1"/>
    </source>
</evidence>
<dbReference type="InterPro" id="IPR000089">
    <property type="entry name" value="Biotin_lipoyl"/>
</dbReference>
<dbReference type="Gene3D" id="3.30.559.10">
    <property type="entry name" value="Chloramphenicol acetyltransferase-like domain"/>
    <property type="match status" value="1"/>
</dbReference>
<dbReference type="PROSITE" id="PS51826">
    <property type="entry name" value="PSBD"/>
    <property type="match status" value="1"/>
</dbReference>
<dbReference type="PANTHER" id="PTHR43178:SF5">
    <property type="entry name" value="LIPOAMIDE ACYLTRANSFERASE COMPONENT OF BRANCHED-CHAIN ALPHA-KETO ACID DEHYDROGENASE COMPLEX, MITOCHONDRIAL"/>
    <property type="match status" value="1"/>
</dbReference>
<dbReference type="InterPro" id="IPR001078">
    <property type="entry name" value="2-oxoacid_DH_actylTfrase"/>
</dbReference>
<feature type="domain" description="Peripheral subunit-binding (PSBD)" evidence="10">
    <location>
        <begin position="125"/>
        <end position="165"/>
    </location>
</feature>
<evidence type="ECO:0000256" key="8">
    <source>
        <dbReference type="SAM" id="MobiDB-lite"/>
    </source>
</evidence>
<dbReference type="SUPFAM" id="SSF47005">
    <property type="entry name" value="Peripheral subunit-binding domain of 2-oxo acid dehydrogenase complex"/>
    <property type="match status" value="1"/>
</dbReference>
<dbReference type="EMBL" id="VSKN01000002">
    <property type="protein sequence ID" value="TYC17063.1"/>
    <property type="molecule type" value="Genomic_DNA"/>
</dbReference>
<dbReference type="SUPFAM" id="SSF51230">
    <property type="entry name" value="Single hybrid motif"/>
    <property type="match status" value="1"/>
</dbReference>
<feature type="domain" description="Lipoyl-binding" evidence="9">
    <location>
        <begin position="3"/>
        <end position="78"/>
    </location>
</feature>
<comment type="cofactor">
    <cofactor evidence="1 7">
        <name>(R)-lipoate</name>
        <dbReference type="ChEBI" id="CHEBI:83088"/>
    </cofactor>
</comment>
<dbReference type="InterPro" id="IPR003016">
    <property type="entry name" value="2-oxoA_DH_lipoyl-BS"/>
</dbReference>
<dbReference type="Pfam" id="PF02817">
    <property type="entry name" value="E3_binding"/>
    <property type="match status" value="1"/>
</dbReference>
<evidence type="ECO:0000256" key="7">
    <source>
        <dbReference type="RuleBase" id="RU003423"/>
    </source>
</evidence>
<comment type="subunit">
    <text evidence="3">Forms a 24-polypeptide structural core with octahedral symmetry.</text>
</comment>
<keyword evidence="12" id="KW-1185">Reference proteome</keyword>
<evidence type="ECO:0000256" key="6">
    <source>
        <dbReference type="ARBA" id="ARBA00023315"/>
    </source>
</evidence>
<evidence type="ECO:0000256" key="5">
    <source>
        <dbReference type="ARBA" id="ARBA00022823"/>
    </source>
</evidence>
<dbReference type="Proteomes" id="UP000323621">
    <property type="component" value="Unassembled WGS sequence"/>
</dbReference>
<protein>
    <recommendedName>
        <fullName evidence="7">Dihydrolipoamide acetyltransferase component of pyruvate dehydrogenase complex</fullName>
        <ecNumber evidence="7">2.3.1.-</ecNumber>
    </recommendedName>
</protein>
<proteinExistence type="inferred from homology"/>
<dbReference type="InterPro" id="IPR036625">
    <property type="entry name" value="E3-bd_dom_sf"/>
</dbReference>
<dbReference type="Pfam" id="PF00198">
    <property type="entry name" value="2-oxoacid_dh"/>
    <property type="match status" value="1"/>
</dbReference>
<sequence length="433" mass="47111">MARFELKLPKMGESVAEATITSWLKEVGDTIEADEAVLEIATDKVDSEVPSEVDGVLVEKLFNVDDVVQVGQTIAIIETEGEVSATTEVPKETATEAPAQTKDVEQTVTSAQETAAPIASNDGRFYSPLVKNMAKQEGISQSELDAVTGTGKEGRVTKNDMISYLENKDSKPTPAAAPTTSVPKQAPAKQVAPVVASGDDEIIEMTRMGKLVAHYMVESVQKSAHVQSFIEADVTTIWNWRKKVKDSFMKREGENLTFTPIFMEAIAKALRDFPMMNISLQGDKIIKKKNINLGMAAALPSGDLIVPVIKNADQLNLVGMTKQVNDLARRARENKLKPDDIQGGTYTVTNVGTFGSIMGTPIINQPQVGILALGAIRKVPAVIETPEGDFIGIRYKMFLSHSYDHRVVNGALGGQFVKAVKDYLEAWDAKREM</sequence>
<evidence type="ECO:0000313" key="12">
    <source>
        <dbReference type="Proteomes" id="UP000323621"/>
    </source>
</evidence>
<dbReference type="InterPro" id="IPR050743">
    <property type="entry name" value="2-oxoacid_DH_E2_comp"/>
</dbReference>